<gene>
    <name evidence="11" type="ORF">M8C21_007194</name>
</gene>
<dbReference type="Proteomes" id="UP001206925">
    <property type="component" value="Unassembled WGS sequence"/>
</dbReference>
<accession>A0AAD5G7S7</accession>
<keyword evidence="6" id="KW-0967">Endosome</keyword>
<comment type="caution">
    <text evidence="10">Lacks conserved residue(s) required for the propagation of feature annotation.</text>
</comment>
<dbReference type="PANTHER" id="PTHR10766">
    <property type="entry name" value="TRANSMEMBRANE 9 SUPERFAMILY PROTEIN"/>
    <property type="match status" value="1"/>
</dbReference>
<evidence type="ECO:0000256" key="1">
    <source>
        <dbReference type="ARBA" id="ARBA00004337"/>
    </source>
</evidence>
<feature type="transmembrane region" description="Helical" evidence="10">
    <location>
        <begin position="317"/>
        <end position="342"/>
    </location>
</feature>
<evidence type="ECO:0000256" key="3">
    <source>
        <dbReference type="ARBA" id="ARBA00005227"/>
    </source>
</evidence>
<sequence>MGDPLQVKVNKLSSTKTQLPYDYYYLHYCRPEHIRNAFENIGELLQGDRIQNSVYMFNMLEELPCQVVCRIKLDAKSAKSFKEMIDDEYRVNMILDNLPVAVHRRRHYGSQSTAYEHGFRVGFKGNYAGLKDELYFINNHLSFRVKYHKNPDTNSVRIVGFEVTPNRFANTLNFNANMSNSINHEYKEWGAQLTTCNQDTKNIIQGNTVPQTVDTDTEVVFTYDVTFKESDVKWAARWDAYLLINDDQLHWFSIINSLILVLFLSGMLAMIIIRTLHKDISNFNQLDPQDESEEETGWKVIHGDVFRPPINSRLLSVYVGTGVQILGMTLTTMIFALLGFLSPSNRGGLMTATVLSWVFMGLFAGFSSARLYKTLKVFFVLNTLSWAENSTLAVPFGTMLVLVFLWLGISVPLVFVGSYFGFKKPVIEDPVKTNKIPRQVPEQPWYLKPVSSILIGGILPFGVVFIELFFVLTSIWLNQFYYIVGYAVKTITGGGGLT</sequence>
<dbReference type="GO" id="GO:0000139">
    <property type="term" value="C:Golgi membrane"/>
    <property type="evidence" value="ECO:0007669"/>
    <property type="project" value="UniProtKB-SubCell"/>
</dbReference>
<evidence type="ECO:0000256" key="10">
    <source>
        <dbReference type="RuleBase" id="RU363079"/>
    </source>
</evidence>
<evidence type="ECO:0000256" key="9">
    <source>
        <dbReference type="ARBA" id="ARBA00023136"/>
    </source>
</evidence>
<keyword evidence="5" id="KW-0732">Signal</keyword>
<keyword evidence="12" id="KW-1185">Reference proteome</keyword>
<dbReference type="Pfam" id="PF02990">
    <property type="entry name" value="EMP70"/>
    <property type="match status" value="1"/>
</dbReference>
<keyword evidence="7 10" id="KW-1133">Transmembrane helix</keyword>
<feature type="transmembrane region" description="Helical" evidence="10">
    <location>
        <begin position="453"/>
        <end position="477"/>
    </location>
</feature>
<dbReference type="GO" id="GO:0010008">
    <property type="term" value="C:endosome membrane"/>
    <property type="evidence" value="ECO:0007669"/>
    <property type="project" value="UniProtKB-SubCell"/>
</dbReference>
<feature type="transmembrane region" description="Helical" evidence="10">
    <location>
        <begin position="354"/>
        <end position="372"/>
    </location>
</feature>
<dbReference type="PANTHER" id="PTHR10766:SF124">
    <property type="entry name" value="TRANSMEMBRANE 9 SUPERFAMILY MEMBER"/>
    <property type="match status" value="1"/>
</dbReference>
<dbReference type="GO" id="GO:0072657">
    <property type="term" value="P:protein localization to membrane"/>
    <property type="evidence" value="ECO:0007669"/>
    <property type="project" value="TreeGrafter"/>
</dbReference>
<keyword evidence="8" id="KW-0333">Golgi apparatus</keyword>
<protein>
    <recommendedName>
        <fullName evidence="10">Transmembrane 9 superfamily member</fullName>
    </recommendedName>
</protein>
<evidence type="ECO:0000256" key="5">
    <source>
        <dbReference type="ARBA" id="ARBA00022729"/>
    </source>
</evidence>
<feature type="transmembrane region" description="Helical" evidence="10">
    <location>
        <begin position="392"/>
        <end position="415"/>
    </location>
</feature>
<reference evidence="11" key="1">
    <citation type="submission" date="2022-06" db="EMBL/GenBank/DDBJ databases">
        <title>Uncovering the hologenomic basis of an extraordinary plant invasion.</title>
        <authorList>
            <person name="Bieker V.C."/>
            <person name="Martin M.D."/>
            <person name="Gilbert T."/>
            <person name="Hodgins K."/>
            <person name="Battlay P."/>
            <person name="Petersen B."/>
            <person name="Wilson J."/>
        </authorList>
    </citation>
    <scope>NUCLEOTIDE SEQUENCE</scope>
    <source>
        <strain evidence="11">AA19_3_7</strain>
        <tissue evidence="11">Leaf</tissue>
    </source>
</reference>
<keyword evidence="9 10" id="KW-0472">Membrane</keyword>
<keyword evidence="4 10" id="KW-0812">Transmembrane</keyword>
<evidence type="ECO:0000256" key="6">
    <source>
        <dbReference type="ARBA" id="ARBA00022753"/>
    </source>
</evidence>
<comment type="caution">
    <text evidence="11">The sequence shown here is derived from an EMBL/GenBank/DDBJ whole genome shotgun (WGS) entry which is preliminary data.</text>
</comment>
<feature type="transmembrane region" description="Helical" evidence="10">
    <location>
        <begin position="251"/>
        <end position="273"/>
    </location>
</feature>
<evidence type="ECO:0000313" key="11">
    <source>
        <dbReference type="EMBL" id="KAI7731667.1"/>
    </source>
</evidence>
<evidence type="ECO:0000313" key="12">
    <source>
        <dbReference type="Proteomes" id="UP001206925"/>
    </source>
</evidence>
<evidence type="ECO:0000256" key="2">
    <source>
        <dbReference type="ARBA" id="ARBA00004653"/>
    </source>
</evidence>
<organism evidence="11 12">
    <name type="scientific">Ambrosia artemisiifolia</name>
    <name type="common">Common ragweed</name>
    <dbReference type="NCBI Taxonomy" id="4212"/>
    <lineage>
        <taxon>Eukaryota</taxon>
        <taxon>Viridiplantae</taxon>
        <taxon>Streptophyta</taxon>
        <taxon>Embryophyta</taxon>
        <taxon>Tracheophyta</taxon>
        <taxon>Spermatophyta</taxon>
        <taxon>Magnoliopsida</taxon>
        <taxon>eudicotyledons</taxon>
        <taxon>Gunneridae</taxon>
        <taxon>Pentapetalae</taxon>
        <taxon>asterids</taxon>
        <taxon>campanulids</taxon>
        <taxon>Asterales</taxon>
        <taxon>Asteraceae</taxon>
        <taxon>Asteroideae</taxon>
        <taxon>Heliantheae alliance</taxon>
        <taxon>Heliantheae</taxon>
        <taxon>Ambrosia</taxon>
    </lineage>
</organism>
<evidence type="ECO:0000256" key="7">
    <source>
        <dbReference type="ARBA" id="ARBA00022989"/>
    </source>
</evidence>
<dbReference type="EMBL" id="JAMZMK010010407">
    <property type="protein sequence ID" value="KAI7731667.1"/>
    <property type="molecule type" value="Genomic_DNA"/>
</dbReference>
<dbReference type="InterPro" id="IPR004240">
    <property type="entry name" value="EMP70"/>
</dbReference>
<comment type="similarity">
    <text evidence="3 10">Belongs to the nonaspanin (TM9SF) (TC 9.A.2) family.</text>
</comment>
<evidence type="ECO:0000256" key="4">
    <source>
        <dbReference type="ARBA" id="ARBA00022692"/>
    </source>
</evidence>
<comment type="subcellular location">
    <subcellularLocation>
        <location evidence="1">Endosome membrane</location>
        <topology evidence="1">Multi-pass membrane protein</topology>
    </subcellularLocation>
    <subcellularLocation>
        <location evidence="2">Golgi apparatus membrane</location>
        <topology evidence="2">Multi-pass membrane protein</topology>
    </subcellularLocation>
</comment>
<dbReference type="AlphaFoldDB" id="A0AAD5G7S7"/>
<name>A0AAD5G7S7_AMBAR</name>
<evidence type="ECO:0000256" key="8">
    <source>
        <dbReference type="ARBA" id="ARBA00023034"/>
    </source>
</evidence>
<proteinExistence type="inferred from homology"/>